<proteinExistence type="predicted"/>
<comment type="caution">
    <text evidence="2">The sequence shown here is derived from an EMBL/GenBank/DDBJ whole genome shotgun (WGS) entry which is preliminary data.</text>
</comment>
<dbReference type="EMBL" id="QMQV01000110">
    <property type="protein sequence ID" value="RLE47714.1"/>
    <property type="molecule type" value="Genomic_DNA"/>
</dbReference>
<feature type="non-terminal residue" evidence="2">
    <location>
        <position position="1"/>
    </location>
</feature>
<organism evidence="2 3">
    <name type="scientific">Thermoproteota archaeon</name>
    <dbReference type="NCBI Taxonomy" id="2056631"/>
    <lineage>
        <taxon>Archaea</taxon>
        <taxon>Thermoproteota</taxon>
    </lineage>
</organism>
<evidence type="ECO:0000313" key="2">
    <source>
        <dbReference type="EMBL" id="RLE47714.1"/>
    </source>
</evidence>
<dbReference type="PANTHER" id="PTHR43273">
    <property type="entry name" value="ANAEROBIC SULFATASE-MATURATING ENZYME HOMOLOG ASLB-RELATED"/>
    <property type="match status" value="1"/>
</dbReference>
<reference evidence="2 3" key="1">
    <citation type="submission" date="2018-06" db="EMBL/GenBank/DDBJ databases">
        <title>Extensive metabolic versatility and redundancy in microbially diverse, dynamic hydrothermal sediments.</title>
        <authorList>
            <person name="Dombrowski N."/>
            <person name="Teske A."/>
            <person name="Baker B.J."/>
        </authorList>
    </citation>
    <scope>NUCLEOTIDE SEQUENCE [LARGE SCALE GENOMIC DNA]</scope>
    <source>
        <strain evidence="2">B66_G16</strain>
    </source>
</reference>
<evidence type="ECO:0008006" key="4">
    <source>
        <dbReference type="Google" id="ProtNLM"/>
    </source>
</evidence>
<sequence length="350" mass="40490">LYDVIGEEMDHDIIDALIHFASHHLDPNGGIWFFGGETLTYFETIKEIVDKAIANRVADHFGATTNLYVLTEDKIRWMAKRRFNILASMDGTAEIHDKYRILKDGSPTWEVCWKNLKNWIKITGKTPEIRWTIQTADPEVLQKTPEAMKFFVEKGFRTLAMDFVYEVDIDDDLLAEIEKMMREISRILDAYYSQGIWIHTMMVRDAFSALNARSRAPYWNRCGLGQGDVGIAPNGKIYPCHRFVSSASDEMLIGDVFSGFNENRVRLNEEWMKYPPYSQKPELCLTCAFKNACHGQCIAMNWDLFGDIHIVPVTVCKIKDLTVRVFEPLVRKHWSFIASNMKPMHRECVE</sequence>
<dbReference type="NCBIfam" id="TIGR04085">
    <property type="entry name" value="rSAM_more_4Fe4S"/>
    <property type="match status" value="1"/>
</dbReference>
<protein>
    <recommendedName>
        <fullName evidence="4">Radical SAM protein</fullName>
    </recommendedName>
</protein>
<name>A0A497EL36_9CREN</name>
<gene>
    <name evidence="2" type="ORF">DRJ31_08430</name>
</gene>
<comment type="cofactor">
    <cofactor evidence="1">
        <name>[4Fe-4S] cluster</name>
        <dbReference type="ChEBI" id="CHEBI:49883"/>
    </cofactor>
</comment>
<dbReference type="InterPro" id="IPR013785">
    <property type="entry name" value="Aldolase_TIM"/>
</dbReference>
<accession>A0A497EL36</accession>
<dbReference type="PANTHER" id="PTHR43273:SF3">
    <property type="entry name" value="ANAEROBIC SULFATASE-MATURATING ENZYME HOMOLOG ASLB-RELATED"/>
    <property type="match status" value="1"/>
</dbReference>
<dbReference type="InterPro" id="IPR023885">
    <property type="entry name" value="4Fe4S-binding_SPASM_dom"/>
</dbReference>
<dbReference type="InterPro" id="IPR023867">
    <property type="entry name" value="Sulphatase_maturase_rSAM"/>
</dbReference>
<dbReference type="Gene3D" id="3.20.20.70">
    <property type="entry name" value="Aldolase class I"/>
    <property type="match status" value="1"/>
</dbReference>
<evidence type="ECO:0000256" key="1">
    <source>
        <dbReference type="ARBA" id="ARBA00001966"/>
    </source>
</evidence>
<dbReference type="SUPFAM" id="SSF102114">
    <property type="entry name" value="Radical SAM enzymes"/>
    <property type="match status" value="1"/>
</dbReference>
<dbReference type="InterPro" id="IPR058240">
    <property type="entry name" value="rSAM_sf"/>
</dbReference>
<dbReference type="GO" id="GO:0016491">
    <property type="term" value="F:oxidoreductase activity"/>
    <property type="evidence" value="ECO:0007669"/>
    <property type="project" value="InterPro"/>
</dbReference>
<evidence type="ECO:0000313" key="3">
    <source>
        <dbReference type="Proteomes" id="UP000278475"/>
    </source>
</evidence>
<dbReference type="Proteomes" id="UP000278475">
    <property type="component" value="Unassembled WGS sequence"/>
</dbReference>
<dbReference type="AlphaFoldDB" id="A0A497EL36"/>